<dbReference type="AlphaFoldDB" id="A0A1M6P6F9"/>
<feature type="transmembrane region" description="Helical" evidence="6">
    <location>
        <begin position="49"/>
        <end position="69"/>
    </location>
</feature>
<dbReference type="GO" id="GO:0020037">
    <property type="term" value="F:heme binding"/>
    <property type="evidence" value="ECO:0007669"/>
    <property type="project" value="InterPro"/>
</dbReference>
<evidence type="ECO:0000256" key="1">
    <source>
        <dbReference type="ARBA" id="ARBA00022617"/>
    </source>
</evidence>
<dbReference type="EMBL" id="FQYR01000005">
    <property type="protein sequence ID" value="SHK03557.1"/>
    <property type="molecule type" value="Genomic_DNA"/>
</dbReference>
<evidence type="ECO:0000313" key="9">
    <source>
        <dbReference type="Proteomes" id="UP000184510"/>
    </source>
</evidence>
<reference evidence="8 9" key="1">
    <citation type="submission" date="2016-11" db="EMBL/GenBank/DDBJ databases">
        <authorList>
            <person name="Jaros S."/>
            <person name="Januszkiewicz K."/>
            <person name="Wedrychowicz H."/>
        </authorList>
    </citation>
    <scope>NUCLEOTIDE SEQUENCE [LARGE SCALE GENOMIC DNA]</scope>
    <source>
        <strain evidence="8 9">DSM 18772</strain>
    </source>
</reference>
<evidence type="ECO:0000256" key="4">
    <source>
        <dbReference type="PROSITE-ProRule" id="PRU00433"/>
    </source>
</evidence>
<keyword evidence="6" id="KW-1133">Transmembrane helix</keyword>
<evidence type="ECO:0000256" key="6">
    <source>
        <dbReference type="SAM" id="Phobius"/>
    </source>
</evidence>
<proteinExistence type="predicted"/>
<dbReference type="InterPro" id="IPR051459">
    <property type="entry name" value="Cytochrome_c-type_DH"/>
</dbReference>
<organism evidence="8 9">
    <name type="scientific">Rubritalea squalenifaciens DSM 18772</name>
    <dbReference type="NCBI Taxonomy" id="1123071"/>
    <lineage>
        <taxon>Bacteria</taxon>
        <taxon>Pseudomonadati</taxon>
        <taxon>Verrucomicrobiota</taxon>
        <taxon>Verrucomicrobiia</taxon>
        <taxon>Verrucomicrobiales</taxon>
        <taxon>Rubritaleaceae</taxon>
        <taxon>Rubritalea</taxon>
    </lineage>
</organism>
<dbReference type="STRING" id="1123071.SAMN02745181_3089"/>
<evidence type="ECO:0000313" key="8">
    <source>
        <dbReference type="EMBL" id="SHK03557.1"/>
    </source>
</evidence>
<protein>
    <submittedName>
        <fullName evidence="8">Cytochrome c, mono-and diheme variants</fullName>
    </submittedName>
</protein>
<dbReference type="InterPro" id="IPR036909">
    <property type="entry name" value="Cyt_c-like_dom_sf"/>
</dbReference>
<feature type="compositionally biased region" description="Basic and acidic residues" evidence="5">
    <location>
        <begin position="9"/>
        <end position="20"/>
    </location>
</feature>
<dbReference type="Pfam" id="PF00034">
    <property type="entry name" value="Cytochrom_C"/>
    <property type="match status" value="1"/>
</dbReference>
<feature type="region of interest" description="Disordered" evidence="5">
    <location>
        <begin position="1"/>
        <end position="20"/>
    </location>
</feature>
<dbReference type="OrthoDB" id="9809720at2"/>
<keyword evidence="1 4" id="KW-0349">Heme</keyword>
<dbReference type="PANTHER" id="PTHR35008:SF4">
    <property type="entry name" value="BLL4482 PROTEIN"/>
    <property type="match status" value="1"/>
</dbReference>
<keyword evidence="6" id="KW-0812">Transmembrane</keyword>
<dbReference type="PROSITE" id="PS51007">
    <property type="entry name" value="CYTC"/>
    <property type="match status" value="1"/>
</dbReference>
<dbReference type="RefSeq" id="WP_143184644.1">
    <property type="nucleotide sequence ID" value="NZ_FQYR01000005.1"/>
</dbReference>
<sequence length="259" mass="27534">MSSEPSPVDPKKPDLEESTNVREAHADVLRTATAAAREQHLRENGLEPVSVWIMIAGFIVALVGGSVLLSSGEFFSYDSLVREGYVQSINEGGDPEDPTAPVIDAYMKKGGSIYATRCASCHTPGGTGDGANFPPLAGSEWVNTSGAVPSLVILHGLAGQIEVAGKTYNGNMPPMGDGLTDFELAALLYFIQNSWGNEVGKIYGPEQIAEIRKIADSVTGGQTTAEELKKHLDQELPGEYLTEDKQINLKTGEVVDAAQ</sequence>
<dbReference type="InterPro" id="IPR009056">
    <property type="entry name" value="Cyt_c-like_dom"/>
</dbReference>
<keyword evidence="3 4" id="KW-0408">Iron</keyword>
<keyword evidence="9" id="KW-1185">Reference proteome</keyword>
<dbReference type="Proteomes" id="UP000184510">
    <property type="component" value="Unassembled WGS sequence"/>
</dbReference>
<dbReference type="PANTHER" id="PTHR35008">
    <property type="entry name" value="BLL4482 PROTEIN-RELATED"/>
    <property type="match status" value="1"/>
</dbReference>
<dbReference type="InParanoid" id="A0A1M6P6F9"/>
<dbReference type="GO" id="GO:0009055">
    <property type="term" value="F:electron transfer activity"/>
    <property type="evidence" value="ECO:0007669"/>
    <property type="project" value="InterPro"/>
</dbReference>
<dbReference type="Gene3D" id="1.10.760.10">
    <property type="entry name" value="Cytochrome c-like domain"/>
    <property type="match status" value="1"/>
</dbReference>
<accession>A0A1M6P6F9</accession>
<dbReference type="SUPFAM" id="SSF46626">
    <property type="entry name" value="Cytochrome c"/>
    <property type="match status" value="1"/>
</dbReference>
<evidence type="ECO:0000256" key="5">
    <source>
        <dbReference type="SAM" id="MobiDB-lite"/>
    </source>
</evidence>
<evidence type="ECO:0000259" key="7">
    <source>
        <dbReference type="PROSITE" id="PS51007"/>
    </source>
</evidence>
<evidence type="ECO:0000256" key="2">
    <source>
        <dbReference type="ARBA" id="ARBA00022723"/>
    </source>
</evidence>
<evidence type="ECO:0000256" key="3">
    <source>
        <dbReference type="ARBA" id="ARBA00023004"/>
    </source>
</evidence>
<name>A0A1M6P6F9_9BACT</name>
<gene>
    <name evidence="8" type="ORF">SAMN02745181_3089</name>
</gene>
<dbReference type="GO" id="GO:0046872">
    <property type="term" value="F:metal ion binding"/>
    <property type="evidence" value="ECO:0007669"/>
    <property type="project" value="UniProtKB-KW"/>
</dbReference>
<keyword evidence="2 4" id="KW-0479">Metal-binding</keyword>
<feature type="domain" description="Cytochrome c" evidence="7">
    <location>
        <begin position="105"/>
        <end position="195"/>
    </location>
</feature>
<keyword evidence="6" id="KW-0472">Membrane</keyword>